<feature type="domain" description="Cyclic nucleotide-binding" evidence="4">
    <location>
        <begin position="12"/>
        <end position="132"/>
    </location>
</feature>
<evidence type="ECO:0000259" key="4">
    <source>
        <dbReference type="PROSITE" id="PS50042"/>
    </source>
</evidence>
<evidence type="ECO:0000256" key="3">
    <source>
        <dbReference type="ARBA" id="ARBA00023163"/>
    </source>
</evidence>
<dbReference type="SMART" id="SM00100">
    <property type="entry name" value="cNMP"/>
    <property type="match status" value="1"/>
</dbReference>
<dbReference type="InterPro" id="IPR014710">
    <property type="entry name" value="RmlC-like_jellyroll"/>
</dbReference>
<dbReference type="PANTHER" id="PTHR24567:SF74">
    <property type="entry name" value="HTH-TYPE TRANSCRIPTIONAL REGULATOR ARCR"/>
    <property type="match status" value="1"/>
</dbReference>
<comment type="caution">
    <text evidence="6">The sequence shown here is derived from an EMBL/GenBank/DDBJ whole genome shotgun (WGS) entry which is preliminary data.</text>
</comment>
<keyword evidence="3" id="KW-0804">Transcription</keyword>
<dbReference type="InterPro" id="IPR050397">
    <property type="entry name" value="Env_Response_Regulators"/>
</dbReference>
<dbReference type="InterPro" id="IPR036388">
    <property type="entry name" value="WH-like_DNA-bd_sf"/>
</dbReference>
<reference evidence="6 7" key="1">
    <citation type="submission" date="2018-06" db="EMBL/GenBank/DDBJ databases">
        <title>Genomic Encyclopedia of Type Strains, Phase IV (KMG-IV): sequencing the most valuable type-strain genomes for metagenomic binning, comparative biology and taxonomic classification.</title>
        <authorList>
            <person name="Goeker M."/>
        </authorList>
    </citation>
    <scope>NUCLEOTIDE SEQUENCE [LARGE SCALE GENOMIC DNA]</scope>
    <source>
        <strain evidence="6 7">DSM 18048</strain>
    </source>
</reference>
<name>A0A318S6K3_9DEIO</name>
<accession>A0A318S6K3</accession>
<dbReference type="InterPro" id="IPR036390">
    <property type="entry name" value="WH_DNA-bd_sf"/>
</dbReference>
<dbReference type="Proteomes" id="UP000248326">
    <property type="component" value="Unassembled WGS sequence"/>
</dbReference>
<dbReference type="Pfam" id="PF13545">
    <property type="entry name" value="HTH_Crp_2"/>
    <property type="match status" value="1"/>
</dbReference>
<dbReference type="EMBL" id="QJSX01000009">
    <property type="protein sequence ID" value="PYE53347.1"/>
    <property type="molecule type" value="Genomic_DNA"/>
</dbReference>
<organism evidence="6 7">
    <name type="scientific">Deinococcus yavapaiensis KR-236</name>
    <dbReference type="NCBI Taxonomy" id="694435"/>
    <lineage>
        <taxon>Bacteria</taxon>
        <taxon>Thermotogati</taxon>
        <taxon>Deinococcota</taxon>
        <taxon>Deinococci</taxon>
        <taxon>Deinococcales</taxon>
        <taxon>Deinococcaceae</taxon>
        <taxon>Deinococcus</taxon>
    </lineage>
</organism>
<dbReference type="InterPro" id="IPR000595">
    <property type="entry name" value="cNMP-bd_dom"/>
</dbReference>
<dbReference type="Gene3D" id="1.10.10.10">
    <property type="entry name" value="Winged helix-like DNA-binding domain superfamily/Winged helix DNA-binding domain"/>
    <property type="match status" value="1"/>
</dbReference>
<evidence type="ECO:0000259" key="5">
    <source>
        <dbReference type="PROSITE" id="PS51063"/>
    </source>
</evidence>
<evidence type="ECO:0000313" key="6">
    <source>
        <dbReference type="EMBL" id="PYE53347.1"/>
    </source>
</evidence>
<evidence type="ECO:0000256" key="1">
    <source>
        <dbReference type="ARBA" id="ARBA00023015"/>
    </source>
</evidence>
<dbReference type="AlphaFoldDB" id="A0A318S6K3"/>
<feature type="domain" description="HTH crp-type" evidence="5">
    <location>
        <begin position="145"/>
        <end position="217"/>
    </location>
</feature>
<dbReference type="SUPFAM" id="SSF51206">
    <property type="entry name" value="cAMP-binding domain-like"/>
    <property type="match status" value="1"/>
</dbReference>
<dbReference type="CDD" id="cd00038">
    <property type="entry name" value="CAP_ED"/>
    <property type="match status" value="1"/>
</dbReference>
<keyword evidence="1" id="KW-0805">Transcription regulation</keyword>
<dbReference type="Gene3D" id="2.60.120.10">
    <property type="entry name" value="Jelly Rolls"/>
    <property type="match status" value="1"/>
</dbReference>
<dbReference type="GO" id="GO:0005829">
    <property type="term" value="C:cytosol"/>
    <property type="evidence" value="ECO:0007669"/>
    <property type="project" value="TreeGrafter"/>
</dbReference>
<dbReference type="PANTHER" id="PTHR24567">
    <property type="entry name" value="CRP FAMILY TRANSCRIPTIONAL REGULATORY PROTEIN"/>
    <property type="match status" value="1"/>
</dbReference>
<evidence type="ECO:0000313" key="7">
    <source>
        <dbReference type="Proteomes" id="UP000248326"/>
    </source>
</evidence>
<dbReference type="InterPro" id="IPR018490">
    <property type="entry name" value="cNMP-bd_dom_sf"/>
</dbReference>
<gene>
    <name evidence="6" type="ORF">DES52_109121</name>
</gene>
<dbReference type="GO" id="GO:0003700">
    <property type="term" value="F:DNA-binding transcription factor activity"/>
    <property type="evidence" value="ECO:0007669"/>
    <property type="project" value="TreeGrafter"/>
</dbReference>
<dbReference type="PROSITE" id="PS50042">
    <property type="entry name" value="CNMP_BINDING_3"/>
    <property type="match status" value="1"/>
</dbReference>
<evidence type="ECO:0000256" key="2">
    <source>
        <dbReference type="ARBA" id="ARBA00023125"/>
    </source>
</evidence>
<dbReference type="RefSeq" id="WP_110887140.1">
    <property type="nucleotide sequence ID" value="NZ_QJSX01000009.1"/>
</dbReference>
<dbReference type="SUPFAM" id="SSF46785">
    <property type="entry name" value="Winged helix' DNA-binding domain"/>
    <property type="match status" value="1"/>
</dbReference>
<dbReference type="InterPro" id="IPR012318">
    <property type="entry name" value="HTH_CRP"/>
</dbReference>
<dbReference type="SMART" id="SM00419">
    <property type="entry name" value="HTH_CRP"/>
    <property type="match status" value="1"/>
</dbReference>
<sequence>MAVRDALLRSPLFQDAPTRILDFAVRAVVERTYEAHEAIVTQDTQGEALYFLQEGRARVLRESATGRERIVGFLYSGDVFGEGAALGGPGRGATVVAETTVRALVMYRSELSTLFERHPKMLWNLARLLARRVDALNEELIAMSLDSEASMAHLLLKVYRQRGAAGEGDAAFLPLTSPDLTACLGTSRETTARTLKKFTSRKLVKVEGGGLRLLDVDGIERTLYDND</sequence>
<dbReference type="Pfam" id="PF00027">
    <property type="entry name" value="cNMP_binding"/>
    <property type="match status" value="1"/>
</dbReference>
<keyword evidence="2" id="KW-0238">DNA-binding</keyword>
<dbReference type="GO" id="GO:0003677">
    <property type="term" value="F:DNA binding"/>
    <property type="evidence" value="ECO:0007669"/>
    <property type="project" value="UniProtKB-KW"/>
</dbReference>
<keyword evidence="7" id="KW-1185">Reference proteome</keyword>
<dbReference type="OrthoDB" id="61017at2"/>
<proteinExistence type="predicted"/>
<protein>
    <submittedName>
        <fullName evidence="6">CRP-like cAMP-binding protein</fullName>
    </submittedName>
</protein>
<dbReference type="PROSITE" id="PS51063">
    <property type="entry name" value="HTH_CRP_2"/>
    <property type="match status" value="1"/>
</dbReference>